<dbReference type="PROSITE" id="PS50011">
    <property type="entry name" value="PROTEIN_KINASE_DOM"/>
    <property type="match status" value="1"/>
</dbReference>
<dbReference type="GO" id="GO:0004672">
    <property type="term" value="F:protein kinase activity"/>
    <property type="evidence" value="ECO:0007669"/>
    <property type="project" value="InterPro"/>
</dbReference>
<dbReference type="SMART" id="SM00220">
    <property type="entry name" value="S_TKc"/>
    <property type="match status" value="1"/>
</dbReference>
<dbReference type="Pfam" id="PF00069">
    <property type="entry name" value="Pkinase"/>
    <property type="match status" value="1"/>
</dbReference>
<accession>A0A485L9B7</accession>
<name>A0A485L9B7_9STRA</name>
<proteinExistence type="predicted"/>
<keyword evidence="7" id="KW-1185">Reference proteome</keyword>
<sequence length="492" mass="56502">MEEKNLLLNGDILLNRWRVLEKIGEGTFSQIYTAFDLQNTAHKVAVKVEAPSQMKPVLEWESQVLIELQKKCPYVCKYIHHGKHGDNVILVMELLGDNMSKMRSQPDAANGVPLTKSISAAIQMLDCLETFHGAGYIHRDIKASNFALNNGKDNKKYYIIDFGLSKSHLDAQGVPLVPREKAEFRGTSMYASLQAHRREELGRRDDLWSWMYLVLDFIRGELPWAYDAQKKNREVVVELKEYFTDLHPEQMVEGLPGARHLLTIMEYLNSLGYGDLPNYNLIRKHIKAVEDINDEESLLEEWDAMRDTRERAEKWMKALDQTMMGDETLLKVAKHYGSFFGVEEATIDELLKVQELIWNVEKRLEKKKSQSLPPMIQSFGERRDAEQKKKLQALQKRREADMFIRQGLESTKRLKQTPTEENNTPNTTVGPPRLPADSSTAPSPSETPKPIEAPKHIDTQKPADNAVPIGPMHFTEAEDKNRRPPKRSRWDA</sequence>
<dbReference type="PROSITE" id="PS00107">
    <property type="entry name" value="PROTEIN_KINASE_ATP"/>
    <property type="match status" value="1"/>
</dbReference>
<evidence type="ECO:0000313" key="6">
    <source>
        <dbReference type="EMBL" id="VFT94794.1"/>
    </source>
</evidence>
<dbReference type="InterPro" id="IPR050235">
    <property type="entry name" value="CK1_Ser-Thr_kinase"/>
</dbReference>
<feature type="compositionally biased region" description="Basic and acidic residues" evidence="3">
    <location>
        <begin position="452"/>
        <end position="461"/>
    </location>
</feature>
<dbReference type="GO" id="GO:0005524">
    <property type="term" value="F:ATP binding"/>
    <property type="evidence" value="ECO:0007669"/>
    <property type="project" value="UniProtKB-UniRule"/>
</dbReference>
<evidence type="ECO:0000256" key="2">
    <source>
        <dbReference type="PROSITE-ProRule" id="PRU10141"/>
    </source>
</evidence>
<evidence type="ECO:0000256" key="1">
    <source>
        <dbReference type="ARBA" id="ARBA00023860"/>
    </source>
</evidence>
<protein>
    <recommendedName>
        <fullName evidence="1">Casein kinase I</fullName>
    </recommendedName>
</protein>
<feature type="compositionally biased region" description="Polar residues" evidence="3">
    <location>
        <begin position="437"/>
        <end position="446"/>
    </location>
</feature>
<dbReference type="SUPFAM" id="SSF56112">
    <property type="entry name" value="Protein kinase-like (PK-like)"/>
    <property type="match status" value="1"/>
</dbReference>
<evidence type="ECO:0000256" key="3">
    <source>
        <dbReference type="SAM" id="MobiDB-lite"/>
    </source>
</evidence>
<dbReference type="EMBL" id="VJMH01006372">
    <property type="protein sequence ID" value="KAF0690568.1"/>
    <property type="molecule type" value="Genomic_DNA"/>
</dbReference>
<dbReference type="Proteomes" id="UP000332933">
    <property type="component" value="Unassembled WGS sequence"/>
</dbReference>
<gene>
    <name evidence="6" type="primary">Aste57867_18055</name>
    <name evidence="5" type="ORF">As57867_017993</name>
    <name evidence="6" type="ORF">ASTE57867_18055</name>
</gene>
<keyword evidence="2" id="KW-0067">ATP-binding</keyword>
<dbReference type="EMBL" id="CAADRA010006393">
    <property type="protein sequence ID" value="VFT94794.1"/>
    <property type="molecule type" value="Genomic_DNA"/>
</dbReference>
<reference evidence="5" key="2">
    <citation type="submission" date="2019-06" db="EMBL/GenBank/DDBJ databases">
        <title>Genomics analysis of Aphanomyces spp. identifies a new class of oomycete effector associated with host adaptation.</title>
        <authorList>
            <person name="Gaulin E."/>
        </authorList>
    </citation>
    <scope>NUCLEOTIDE SEQUENCE</scope>
    <source>
        <strain evidence="5">CBS 578.67</strain>
    </source>
</reference>
<dbReference type="PANTHER" id="PTHR11909">
    <property type="entry name" value="CASEIN KINASE-RELATED"/>
    <property type="match status" value="1"/>
</dbReference>
<feature type="compositionally biased region" description="Basic and acidic residues" evidence="3">
    <location>
        <begin position="380"/>
        <end position="389"/>
    </location>
</feature>
<feature type="compositionally biased region" description="Basic and acidic residues" evidence="3">
    <location>
        <begin position="475"/>
        <end position="492"/>
    </location>
</feature>
<reference evidence="6 7" key="1">
    <citation type="submission" date="2019-03" db="EMBL/GenBank/DDBJ databases">
        <authorList>
            <person name="Gaulin E."/>
            <person name="Dumas B."/>
        </authorList>
    </citation>
    <scope>NUCLEOTIDE SEQUENCE [LARGE SCALE GENOMIC DNA]</scope>
    <source>
        <strain evidence="6">CBS 568.67</strain>
    </source>
</reference>
<dbReference type="InterPro" id="IPR011009">
    <property type="entry name" value="Kinase-like_dom_sf"/>
</dbReference>
<evidence type="ECO:0000313" key="5">
    <source>
        <dbReference type="EMBL" id="KAF0690568.1"/>
    </source>
</evidence>
<feature type="region of interest" description="Disordered" evidence="3">
    <location>
        <begin position="369"/>
        <end position="492"/>
    </location>
</feature>
<keyword evidence="2" id="KW-0547">Nucleotide-binding</keyword>
<dbReference type="OrthoDB" id="5979581at2759"/>
<organism evidence="6 7">
    <name type="scientific">Aphanomyces stellatus</name>
    <dbReference type="NCBI Taxonomy" id="120398"/>
    <lineage>
        <taxon>Eukaryota</taxon>
        <taxon>Sar</taxon>
        <taxon>Stramenopiles</taxon>
        <taxon>Oomycota</taxon>
        <taxon>Saprolegniomycetes</taxon>
        <taxon>Saprolegniales</taxon>
        <taxon>Verrucalvaceae</taxon>
        <taxon>Aphanomyces</taxon>
    </lineage>
</organism>
<dbReference type="Gene3D" id="1.10.510.10">
    <property type="entry name" value="Transferase(Phosphotransferase) domain 1"/>
    <property type="match status" value="1"/>
</dbReference>
<dbReference type="AlphaFoldDB" id="A0A485L9B7"/>
<feature type="domain" description="Protein kinase" evidence="4">
    <location>
        <begin position="17"/>
        <end position="288"/>
    </location>
</feature>
<feature type="compositionally biased region" description="Low complexity" evidence="3">
    <location>
        <begin position="417"/>
        <end position="428"/>
    </location>
</feature>
<dbReference type="InterPro" id="IPR000719">
    <property type="entry name" value="Prot_kinase_dom"/>
</dbReference>
<dbReference type="InterPro" id="IPR017441">
    <property type="entry name" value="Protein_kinase_ATP_BS"/>
</dbReference>
<evidence type="ECO:0000259" key="4">
    <source>
        <dbReference type="PROSITE" id="PS50011"/>
    </source>
</evidence>
<evidence type="ECO:0000313" key="7">
    <source>
        <dbReference type="Proteomes" id="UP000332933"/>
    </source>
</evidence>
<feature type="binding site" evidence="2">
    <location>
        <position position="47"/>
    </location>
    <ligand>
        <name>ATP</name>
        <dbReference type="ChEBI" id="CHEBI:30616"/>
    </ligand>
</feature>